<dbReference type="Pfam" id="PF02469">
    <property type="entry name" value="Fasciclin"/>
    <property type="match status" value="1"/>
</dbReference>
<evidence type="ECO:0000313" key="6">
    <source>
        <dbReference type="Proteomes" id="UP001289374"/>
    </source>
</evidence>
<accession>A0AAE1XGX7</accession>
<dbReference type="Proteomes" id="UP001289374">
    <property type="component" value="Unassembled WGS sequence"/>
</dbReference>
<proteinExistence type="inferred from homology"/>
<dbReference type="SUPFAM" id="SSF82153">
    <property type="entry name" value="FAS1 domain"/>
    <property type="match status" value="1"/>
</dbReference>
<keyword evidence="6" id="KW-1185">Reference proteome</keyword>
<dbReference type="InterPro" id="IPR000782">
    <property type="entry name" value="FAS1_domain"/>
</dbReference>
<evidence type="ECO:0000256" key="1">
    <source>
        <dbReference type="ARBA" id="ARBA00007843"/>
    </source>
</evidence>
<feature type="region of interest" description="Disordered" evidence="2">
    <location>
        <begin position="194"/>
        <end position="260"/>
    </location>
</feature>
<feature type="chain" id="PRO_5041995648" description="FAS1 domain-containing protein" evidence="3">
    <location>
        <begin position="30"/>
        <end position="277"/>
    </location>
</feature>
<feature type="domain" description="FAS1" evidence="4">
    <location>
        <begin position="79"/>
        <end position="185"/>
    </location>
</feature>
<reference evidence="5" key="2">
    <citation type="journal article" date="2024" name="Plant">
        <title>Genomic evolution and insights into agronomic trait innovations of Sesamum species.</title>
        <authorList>
            <person name="Miao H."/>
            <person name="Wang L."/>
            <person name="Qu L."/>
            <person name="Liu H."/>
            <person name="Sun Y."/>
            <person name="Le M."/>
            <person name="Wang Q."/>
            <person name="Wei S."/>
            <person name="Zheng Y."/>
            <person name="Lin W."/>
            <person name="Duan Y."/>
            <person name="Cao H."/>
            <person name="Xiong S."/>
            <person name="Wang X."/>
            <person name="Wei L."/>
            <person name="Li C."/>
            <person name="Ma Q."/>
            <person name="Ju M."/>
            <person name="Zhao R."/>
            <person name="Li G."/>
            <person name="Mu C."/>
            <person name="Tian Q."/>
            <person name="Mei H."/>
            <person name="Zhang T."/>
            <person name="Gao T."/>
            <person name="Zhang H."/>
        </authorList>
    </citation>
    <scope>NUCLEOTIDE SEQUENCE</scope>
    <source>
        <strain evidence="5">K16</strain>
    </source>
</reference>
<evidence type="ECO:0000259" key="4">
    <source>
        <dbReference type="SMART" id="SM00554"/>
    </source>
</evidence>
<reference evidence="5" key="1">
    <citation type="submission" date="2020-06" db="EMBL/GenBank/DDBJ databases">
        <authorList>
            <person name="Li T."/>
            <person name="Hu X."/>
            <person name="Zhang T."/>
            <person name="Song X."/>
            <person name="Zhang H."/>
            <person name="Dai N."/>
            <person name="Sheng W."/>
            <person name="Hou X."/>
            <person name="Wei L."/>
        </authorList>
    </citation>
    <scope>NUCLEOTIDE SEQUENCE</scope>
    <source>
        <strain evidence="5">K16</strain>
        <tissue evidence="5">Leaf</tissue>
    </source>
</reference>
<comment type="similarity">
    <text evidence="1">Belongs to the fasciclin-like AGP family.</text>
</comment>
<dbReference type="PANTHER" id="PTHR33985">
    <property type="entry name" value="OS02G0491300 PROTEIN-RELATED"/>
    <property type="match status" value="1"/>
</dbReference>
<name>A0AAE1XGX7_9LAMI</name>
<evidence type="ECO:0000256" key="3">
    <source>
        <dbReference type="SAM" id="SignalP"/>
    </source>
</evidence>
<sequence length="277" mass="30947">MANPSPTSPSPSPPSTLFLLVLLITTAYATTSFSTTFRELETMLEALRNHGYTLFTNAITTSDIQYQLLSTTGTGSPFTLFAPKDSPLRALCMDSDAPAYVSTLRYHVVSHHRHTFTDLQNLSSPFLNTLLPHYSVLIGKIQDSDALSGNATVGLMVDGVRLSDPDLFLGPRISVHGIDGILVIGLNMYQDGDGNDKERESFPRAESPSSLSSDWKNDVNIRVAPAPEISQDEGERLKNVRKKKRARRHRRRGRGHHKRSRSRGIVYFMVIIRMMYR</sequence>
<dbReference type="SMART" id="SM00554">
    <property type="entry name" value="FAS1"/>
    <property type="match status" value="1"/>
</dbReference>
<feature type="compositionally biased region" description="Basic residues" evidence="2">
    <location>
        <begin position="239"/>
        <end position="260"/>
    </location>
</feature>
<dbReference type="InterPro" id="IPR052806">
    <property type="entry name" value="Fasciclin-like_AGP"/>
</dbReference>
<feature type="compositionally biased region" description="Basic and acidic residues" evidence="2">
    <location>
        <begin position="194"/>
        <end position="203"/>
    </location>
</feature>
<dbReference type="EMBL" id="JACGWL010000001">
    <property type="protein sequence ID" value="KAK4411593.1"/>
    <property type="molecule type" value="Genomic_DNA"/>
</dbReference>
<evidence type="ECO:0000256" key="2">
    <source>
        <dbReference type="SAM" id="MobiDB-lite"/>
    </source>
</evidence>
<evidence type="ECO:0000313" key="5">
    <source>
        <dbReference type="EMBL" id="KAK4411593.1"/>
    </source>
</evidence>
<gene>
    <name evidence="5" type="ORF">Sango_0232300</name>
</gene>
<dbReference type="InterPro" id="IPR036378">
    <property type="entry name" value="FAS1_dom_sf"/>
</dbReference>
<dbReference type="PANTHER" id="PTHR33985:SF15">
    <property type="entry name" value="FASCICLIN-LIKE ARABINOGALACTAN PROTEIN 19"/>
    <property type="match status" value="1"/>
</dbReference>
<protein>
    <recommendedName>
        <fullName evidence="4">FAS1 domain-containing protein</fullName>
    </recommendedName>
</protein>
<comment type="caution">
    <text evidence="5">The sequence shown here is derived from an EMBL/GenBank/DDBJ whole genome shotgun (WGS) entry which is preliminary data.</text>
</comment>
<organism evidence="5 6">
    <name type="scientific">Sesamum angolense</name>
    <dbReference type="NCBI Taxonomy" id="2727404"/>
    <lineage>
        <taxon>Eukaryota</taxon>
        <taxon>Viridiplantae</taxon>
        <taxon>Streptophyta</taxon>
        <taxon>Embryophyta</taxon>
        <taxon>Tracheophyta</taxon>
        <taxon>Spermatophyta</taxon>
        <taxon>Magnoliopsida</taxon>
        <taxon>eudicotyledons</taxon>
        <taxon>Gunneridae</taxon>
        <taxon>Pentapetalae</taxon>
        <taxon>asterids</taxon>
        <taxon>lamiids</taxon>
        <taxon>Lamiales</taxon>
        <taxon>Pedaliaceae</taxon>
        <taxon>Sesamum</taxon>
    </lineage>
</organism>
<keyword evidence="3" id="KW-0732">Signal</keyword>
<feature type="signal peptide" evidence="3">
    <location>
        <begin position="1"/>
        <end position="29"/>
    </location>
</feature>
<dbReference type="Gene3D" id="2.30.180.10">
    <property type="entry name" value="FAS1 domain"/>
    <property type="match status" value="1"/>
</dbReference>
<dbReference type="AlphaFoldDB" id="A0AAE1XGX7"/>